<evidence type="ECO:0000256" key="1">
    <source>
        <dbReference type="ARBA" id="ARBA00022448"/>
    </source>
</evidence>
<protein>
    <submittedName>
        <fullName evidence="7">Cytochrome c5</fullName>
    </submittedName>
</protein>
<dbReference type="InterPro" id="IPR036909">
    <property type="entry name" value="Cyt_c-like_dom_sf"/>
</dbReference>
<evidence type="ECO:0000256" key="3">
    <source>
        <dbReference type="ARBA" id="ARBA00022723"/>
    </source>
</evidence>
<name>A0AAD0ZJJ0_9PSED</name>
<feature type="domain" description="Cytochrome c" evidence="6">
    <location>
        <begin position="54"/>
        <end position="127"/>
    </location>
</feature>
<dbReference type="GO" id="GO:0005506">
    <property type="term" value="F:iron ion binding"/>
    <property type="evidence" value="ECO:0007669"/>
    <property type="project" value="InterPro"/>
</dbReference>
<dbReference type="AlphaFoldDB" id="A0AAD0ZJJ0"/>
<dbReference type="RefSeq" id="WP_124301854.1">
    <property type="nucleotide sequence ID" value="NZ_CP027749.1"/>
</dbReference>
<dbReference type="PANTHER" id="PTHR40942">
    <property type="match status" value="1"/>
</dbReference>
<dbReference type="GO" id="GO:0020037">
    <property type="term" value="F:heme binding"/>
    <property type="evidence" value="ECO:0007669"/>
    <property type="project" value="InterPro"/>
</dbReference>
<evidence type="ECO:0000313" key="8">
    <source>
        <dbReference type="Proteomes" id="UP000280455"/>
    </source>
</evidence>
<evidence type="ECO:0000313" key="7">
    <source>
        <dbReference type="EMBL" id="AZE30653.1"/>
    </source>
</evidence>
<keyword evidence="5" id="KW-0408">Iron</keyword>
<sequence length="133" mass="14038">MPAPTASLRFSSVTTLYCLARLALWLALGGLLVACGDQSAPPSAAAVQQLPDDSALARIYDSSCKLCHTNPASGAPLTGDVQAWRPRIAQGADTLLDHSINGYNGMPPMGLCMQCSEAQFLALIRFMSAQDLQ</sequence>
<keyword evidence="1" id="KW-0813">Transport</keyword>
<accession>A0AAD0ZJJ0</accession>
<evidence type="ECO:0000256" key="5">
    <source>
        <dbReference type="ARBA" id="ARBA00023004"/>
    </source>
</evidence>
<dbReference type="EMBL" id="CP027750">
    <property type="protein sequence ID" value="AZE30653.1"/>
    <property type="molecule type" value="Genomic_DNA"/>
</dbReference>
<dbReference type="FunFam" id="1.10.760.10:FF:000029">
    <property type="entry name" value="Cytochrome c5"/>
    <property type="match status" value="1"/>
</dbReference>
<evidence type="ECO:0000256" key="2">
    <source>
        <dbReference type="ARBA" id="ARBA00022617"/>
    </source>
</evidence>
<dbReference type="SUPFAM" id="SSF46626">
    <property type="entry name" value="Cytochrome c"/>
    <property type="match status" value="1"/>
</dbReference>
<gene>
    <name evidence="7" type="ORF">C4K07_3871</name>
</gene>
<reference evidence="7 8" key="1">
    <citation type="submission" date="2018-03" db="EMBL/GenBank/DDBJ databases">
        <title>Diversity of phytobeneficial traits revealed by whole-genome analysis of worldwide-isolated phenazine-producing Pseudomonas spp.</title>
        <authorList>
            <person name="Biessy A."/>
            <person name="Novinscak A."/>
            <person name="Blom J."/>
            <person name="Leger G."/>
            <person name="Thomashow L.S."/>
            <person name="Cazorla F.M."/>
            <person name="Josic D."/>
            <person name="Filion M."/>
        </authorList>
    </citation>
    <scope>NUCLEOTIDE SEQUENCE [LARGE SCALE GENOMIC DNA]</scope>
    <source>
        <strain evidence="7 8">ChPhzS24</strain>
    </source>
</reference>
<evidence type="ECO:0000256" key="4">
    <source>
        <dbReference type="ARBA" id="ARBA00022982"/>
    </source>
</evidence>
<proteinExistence type="predicted"/>
<organism evidence="7 8">
    <name type="scientific">Pseudomonas chlororaphis subsp. aureofaciens</name>
    <dbReference type="NCBI Taxonomy" id="587851"/>
    <lineage>
        <taxon>Bacteria</taxon>
        <taxon>Pseudomonadati</taxon>
        <taxon>Pseudomonadota</taxon>
        <taxon>Gammaproteobacteria</taxon>
        <taxon>Pseudomonadales</taxon>
        <taxon>Pseudomonadaceae</taxon>
        <taxon>Pseudomonas</taxon>
    </lineage>
</organism>
<evidence type="ECO:0000259" key="6">
    <source>
        <dbReference type="Pfam" id="PF13442"/>
    </source>
</evidence>
<dbReference type="Proteomes" id="UP000280455">
    <property type="component" value="Chromosome"/>
</dbReference>
<keyword evidence="3" id="KW-0479">Metal-binding</keyword>
<dbReference type="InterPro" id="IPR002323">
    <property type="entry name" value="Cyt_CIE"/>
</dbReference>
<dbReference type="Gene3D" id="1.10.760.10">
    <property type="entry name" value="Cytochrome c-like domain"/>
    <property type="match status" value="1"/>
</dbReference>
<dbReference type="GO" id="GO:0009055">
    <property type="term" value="F:electron transfer activity"/>
    <property type="evidence" value="ECO:0007669"/>
    <property type="project" value="InterPro"/>
</dbReference>
<dbReference type="PRINTS" id="PR00607">
    <property type="entry name" value="CYTCHROMECIE"/>
</dbReference>
<dbReference type="Pfam" id="PF13442">
    <property type="entry name" value="Cytochrome_CBB3"/>
    <property type="match status" value="1"/>
</dbReference>
<dbReference type="PANTHER" id="PTHR40942:SF4">
    <property type="entry name" value="CYTOCHROME C5"/>
    <property type="match status" value="1"/>
</dbReference>
<keyword evidence="4" id="KW-0249">Electron transport</keyword>
<keyword evidence="2" id="KW-0349">Heme</keyword>
<dbReference type="InterPro" id="IPR009056">
    <property type="entry name" value="Cyt_c-like_dom"/>
</dbReference>